<evidence type="ECO:0000259" key="7">
    <source>
        <dbReference type="PROSITE" id="PS51006"/>
    </source>
</evidence>
<gene>
    <name evidence="5" type="primary">speE</name>
    <name evidence="8" type="ORF">NBRC116598_22950</name>
</gene>
<feature type="transmembrane region" description="Helical" evidence="5">
    <location>
        <begin position="65"/>
        <end position="83"/>
    </location>
</feature>
<dbReference type="InterPro" id="IPR029063">
    <property type="entry name" value="SAM-dependent_MTases_sf"/>
</dbReference>
<feature type="transmembrane region" description="Helical" evidence="5">
    <location>
        <begin position="124"/>
        <end position="148"/>
    </location>
</feature>
<reference evidence="8 9" key="1">
    <citation type="submission" date="2024-04" db="EMBL/GenBank/DDBJ databases">
        <title>Draft genome sequence of Pseudophaeobacter arcticus NBRC 116598.</title>
        <authorList>
            <person name="Miyakawa T."/>
            <person name="Kusuya Y."/>
            <person name="Miura T."/>
        </authorList>
    </citation>
    <scope>NUCLEOTIDE SEQUENCE [LARGE SCALE GENOMIC DNA]</scope>
    <source>
        <strain evidence="8 9">SU-CL00105</strain>
    </source>
</reference>
<proteinExistence type="inferred from homology"/>
<dbReference type="InterPro" id="IPR030374">
    <property type="entry name" value="PABS"/>
</dbReference>
<comment type="caution">
    <text evidence="5">Lacks conserved residue(s) required for the propagation of feature annotation.</text>
</comment>
<keyword evidence="5" id="KW-1133">Transmembrane helix</keyword>
<comment type="pathway">
    <text evidence="5">Amine and polyamine biosynthesis; spermidine biosynthesis; spermidine from putrescine: step 1/1.</text>
</comment>
<evidence type="ECO:0000313" key="9">
    <source>
        <dbReference type="Proteomes" id="UP001441944"/>
    </source>
</evidence>
<keyword evidence="3 5" id="KW-0745">Spermidine biosynthesis</keyword>
<feature type="active site" description="Proton acceptor" evidence="5 6">
    <location>
        <position position="385"/>
    </location>
</feature>
<evidence type="ECO:0000256" key="1">
    <source>
        <dbReference type="ARBA" id="ARBA00007867"/>
    </source>
</evidence>
<feature type="binding site" evidence="5">
    <location>
        <position position="289"/>
    </location>
    <ligand>
        <name>spermidine</name>
        <dbReference type="ChEBI" id="CHEBI:57834"/>
    </ligand>
</feature>
<feature type="transmembrane region" description="Helical" evidence="5">
    <location>
        <begin position="160"/>
        <end position="180"/>
    </location>
</feature>
<keyword evidence="2 5" id="KW-0808">Transferase</keyword>
<dbReference type="PANTHER" id="PTHR43317">
    <property type="entry name" value="THERMOSPERMINE SYNTHASE ACAULIS5"/>
    <property type="match status" value="1"/>
</dbReference>
<evidence type="ECO:0000256" key="5">
    <source>
        <dbReference type="HAMAP-Rule" id="MF_00198"/>
    </source>
</evidence>
<evidence type="ECO:0000256" key="4">
    <source>
        <dbReference type="ARBA" id="ARBA00023115"/>
    </source>
</evidence>
<comment type="subunit">
    <text evidence="5">Homodimer or homotetramer.</text>
</comment>
<dbReference type="InterPro" id="IPR030373">
    <property type="entry name" value="PABS_CS"/>
</dbReference>
<dbReference type="PANTHER" id="PTHR43317:SF1">
    <property type="entry name" value="THERMOSPERMINE SYNTHASE ACAULIS5"/>
    <property type="match status" value="1"/>
</dbReference>
<evidence type="ECO:0000256" key="6">
    <source>
        <dbReference type="PROSITE-ProRule" id="PRU00354"/>
    </source>
</evidence>
<dbReference type="Pfam" id="PF01564">
    <property type="entry name" value="Spermine_synth"/>
    <property type="match status" value="1"/>
</dbReference>
<dbReference type="Proteomes" id="UP001441944">
    <property type="component" value="Unassembled WGS sequence"/>
</dbReference>
<protein>
    <recommendedName>
        <fullName evidence="5">Polyamine aminopropyltransferase</fullName>
    </recommendedName>
    <alternativeName>
        <fullName evidence="5">Putrescine aminopropyltransferase</fullName>
        <shortName evidence="5">PAPT</shortName>
    </alternativeName>
    <alternativeName>
        <fullName evidence="5">Spermidine synthase</fullName>
        <shortName evidence="5">SPDS</shortName>
        <shortName evidence="5">SPDSY</shortName>
        <ecNumber evidence="5">2.5.1.16</ecNumber>
    </alternativeName>
</protein>
<dbReference type="EC" id="2.5.1.16" evidence="5"/>
<comment type="catalytic activity">
    <reaction evidence="5">
        <text>S-adenosyl 3-(methylsulfanyl)propylamine + putrescine = S-methyl-5'-thioadenosine + spermidine + H(+)</text>
        <dbReference type="Rhea" id="RHEA:12721"/>
        <dbReference type="ChEBI" id="CHEBI:15378"/>
        <dbReference type="ChEBI" id="CHEBI:17509"/>
        <dbReference type="ChEBI" id="CHEBI:57443"/>
        <dbReference type="ChEBI" id="CHEBI:57834"/>
        <dbReference type="ChEBI" id="CHEBI:326268"/>
        <dbReference type="EC" id="2.5.1.16"/>
    </reaction>
</comment>
<dbReference type="PROSITE" id="PS51006">
    <property type="entry name" value="PABS_2"/>
    <property type="match status" value="1"/>
</dbReference>
<comment type="similarity">
    <text evidence="1 5">Belongs to the spermidine/spermine synthase family.</text>
</comment>
<evidence type="ECO:0000313" key="8">
    <source>
        <dbReference type="EMBL" id="GAA6196851.1"/>
    </source>
</evidence>
<dbReference type="Gene3D" id="3.40.50.150">
    <property type="entry name" value="Vaccinia Virus protein VP39"/>
    <property type="match status" value="1"/>
</dbReference>
<dbReference type="PROSITE" id="PS01330">
    <property type="entry name" value="PABS_1"/>
    <property type="match status" value="1"/>
</dbReference>
<keyword evidence="5" id="KW-1003">Cell membrane</keyword>
<feature type="transmembrane region" description="Helical" evidence="5">
    <location>
        <begin position="95"/>
        <end position="118"/>
    </location>
</feature>
<evidence type="ECO:0000256" key="2">
    <source>
        <dbReference type="ARBA" id="ARBA00022679"/>
    </source>
</evidence>
<dbReference type="HAMAP" id="MF_00198">
    <property type="entry name" value="Spermidine_synth"/>
    <property type="match status" value="1"/>
</dbReference>
<dbReference type="EMBL" id="BAABWU010000008">
    <property type="protein sequence ID" value="GAA6196851.1"/>
    <property type="molecule type" value="Genomic_DNA"/>
</dbReference>
<comment type="function">
    <text evidence="5">Catalyzes the irreversible transfer of a propylamine group from the amino donor S-adenosylmethioninamine (decarboxy-AdoMet) to putrescine (1,4-diaminobutane) to yield spermidine.</text>
</comment>
<name>A0ABQ0ALV7_9RHOB</name>
<keyword evidence="5" id="KW-0812">Transmembrane</keyword>
<keyword evidence="4 5" id="KW-0620">Polyamine biosynthesis</keyword>
<feature type="binding site" evidence="5">
    <location>
        <position position="313"/>
    </location>
    <ligand>
        <name>spermidine</name>
        <dbReference type="ChEBI" id="CHEBI:57834"/>
    </ligand>
</feature>
<dbReference type="NCBIfam" id="NF002956">
    <property type="entry name" value="PRK03612.1"/>
    <property type="match status" value="1"/>
</dbReference>
<feature type="transmembrane region" description="Helical" evidence="5">
    <location>
        <begin position="186"/>
        <end position="208"/>
    </location>
</feature>
<comment type="subcellular location">
    <subcellularLocation>
        <location evidence="5">Cell membrane</location>
        <topology evidence="5">Multi-pass membrane protein</topology>
    </subcellularLocation>
</comment>
<organism evidence="8 9">
    <name type="scientific">Pseudophaeobacter arcticus</name>
    <dbReference type="NCBI Taxonomy" id="385492"/>
    <lineage>
        <taxon>Bacteria</taxon>
        <taxon>Pseudomonadati</taxon>
        <taxon>Pseudomonadota</taxon>
        <taxon>Alphaproteobacteria</taxon>
        <taxon>Rhodobacterales</taxon>
        <taxon>Paracoccaceae</taxon>
        <taxon>Pseudophaeobacter</taxon>
    </lineage>
</organism>
<comment type="caution">
    <text evidence="8">The sequence shown here is derived from an EMBL/GenBank/DDBJ whole genome shotgun (WGS) entry which is preliminary data.</text>
</comment>
<keyword evidence="9" id="KW-1185">Reference proteome</keyword>
<sequence>MSPEPQVQTTESAGASTDPLAAAKSLRLREAWLLVATFLVAVAGLIYELIAATLSSYLLGDSVRQFSYVIGVFLSSMGLGAWLSRYVERPMAGFVWAQILLGIAGGFMAPAVFLTFAWMESVSLPLYGLLITVGLLSGLEIPLIARVLKDIGAPEFRFENVLSVDYIGALVASLAFPLLIIPHLGLMAGSLAFGALNLGVAGLSLWIFRRDTSRAQLGVWAIALLVTLVALWQAERLVSVTESNLFEDDIILSEATPYQQITVTRYRDRTRLFLDYSIQFDSLDEYRYHESLVHPAMSLAPRRKSVLILGGGDGMAAREVLRWAEVDEVTLVDLDPRVTELFRDHPDLSPLNHGSLSDPRLEIKNVDAWRFVEGSSAVYDVIIIDLPDPKNLALSKLYSRQFYGTLVERLSAQGIMVTQAGSPLFAREAFWSINATLQSSRNPQAPGAGLSTQPYHAYLPSFGDWGFVLASPQKPASTRLGLPVNLAAELKYLTPEVWQAAQVFDPQSGPTPVAVNTVQSHALVGYYLDGWARWFE</sequence>
<evidence type="ECO:0000256" key="3">
    <source>
        <dbReference type="ARBA" id="ARBA00023066"/>
    </source>
</evidence>
<feature type="transmembrane region" description="Helical" evidence="5">
    <location>
        <begin position="215"/>
        <end position="234"/>
    </location>
</feature>
<feature type="binding site" evidence="5">
    <location>
        <position position="333"/>
    </location>
    <ligand>
        <name>S-methyl-5'-thioadenosine</name>
        <dbReference type="ChEBI" id="CHEBI:17509"/>
    </ligand>
</feature>
<feature type="binding site" evidence="5">
    <location>
        <position position="259"/>
    </location>
    <ligand>
        <name>S-methyl-5'-thioadenosine</name>
        <dbReference type="ChEBI" id="CHEBI:17509"/>
    </ligand>
</feature>
<accession>A0ABQ0ALV7</accession>
<feature type="binding site" evidence="5">
    <location>
        <begin position="367"/>
        <end position="368"/>
    </location>
    <ligand>
        <name>S-methyl-5'-thioadenosine</name>
        <dbReference type="ChEBI" id="CHEBI:17509"/>
    </ligand>
</feature>
<feature type="domain" description="PABS" evidence="7">
    <location>
        <begin position="230"/>
        <end position="472"/>
    </location>
</feature>
<feature type="transmembrane region" description="Helical" evidence="5">
    <location>
        <begin position="31"/>
        <end position="59"/>
    </location>
</feature>
<dbReference type="InterPro" id="IPR001045">
    <property type="entry name" value="Spermi_synthase"/>
</dbReference>
<dbReference type="SUPFAM" id="SSF53335">
    <property type="entry name" value="S-adenosyl-L-methionine-dependent methyltransferases"/>
    <property type="match status" value="1"/>
</dbReference>
<keyword evidence="5" id="KW-0472">Membrane</keyword>